<proteinExistence type="predicted"/>
<dbReference type="Pfam" id="PF05140">
    <property type="entry name" value="ResB"/>
    <property type="match status" value="1"/>
</dbReference>
<accession>A0ABS4GTB5</accession>
<feature type="transmembrane region" description="Helical" evidence="6">
    <location>
        <begin position="68"/>
        <end position="86"/>
    </location>
</feature>
<keyword evidence="5 6" id="KW-0472">Membrane</keyword>
<name>A0ABS4GTB5_9BACL</name>
<comment type="subcellular location">
    <subcellularLocation>
        <location evidence="1">Membrane</location>
        <topology evidence="1">Multi-pass membrane protein</topology>
    </subcellularLocation>
</comment>
<evidence type="ECO:0000256" key="4">
    <source>
        <dbReference type="ARBA" id="ARBA00022989"/>
    </source>
</evidence>
<dbReference type="PANTHER" id="PTHR31566:SF0">
    <property type="entry name" value="CYTOCHROME C BIOGENESIS PROTEIN CCS1, CHLOROPLASTIC"/>
    <property type="match status" value="1"/>
</dbReference>
<dbReference type="EMBL" id="JAGGKT010000011">
    <property type="protein sequence ID" value="MBP1933509.1"/>
    <property type="molecule type" value="Genomic_DNA"/>
</dbReference>
<protein>
    <submittedName>
        <fullName evidence="8">Cytochrome c biogenesis protein</fullName>
    </submittedName>
</protein>
<dbReference type="PANTHER" id="PTHR31566">
    <property type="entry name" value="CYTOCHROME C BIOGENESIS PROTEIN CCS1, CHLOROPLASTIC"/>
    <property type="match status" value="1"/>
</dbReference>
<evidence type="ECO:0000313" key="9">
    <source>
        <dbReference type="Proteomes" id="UP001519343"/>
    </source>
</evidence>
<keyword evidence="3" id="KW-0201">Cytochrome c-type biogenesis</keyword>
<sequence>MNNVKCECGHANPVGTVLCEACGNPLLEEIKQGDSPLDMRYEGAARRSQTYNKSIIDKVWNFFSSVKIAVYMIVIVLVASIVGTIFPQEVYIPVPKPASIFYEETYGFIGKIYYLLGFHNLFSSWWYVLLLLMIGISLVVCSLDRMIPLYKALKKQKVKHSINFLTRQRLKAEVSVPAEWGSKLDQLQGFLKKRRYDVRREGDSLLAEKGRFSRWGPYINHIGLIIFLIGALMRLVPGYYLDQYVWVKDGETKKVPETPYYVKSEGFTIDFYEKEDLPEGAGLDNLQGVIKQYQTKAVLYENVNAGLPGSEPKLQEVARHDIIVNHPLKYNDLQLFQSGQRPKAIAALNMTLVNEKTGDKIGKFKIDLYNPQSEYKINDTTTIKMLEYYPDFEFTKDKKPTTKSPNPDNPAFVLNVISPQTPNGEKAWLFLGSYLPAPGTENIFGYEFSMPDLTNITGLMVRKDKSLPVIYFGCFISMLGLVMGFYWQHRRIWIQTERSLVYVAGHTNKNWFGLKNEVLDVFKKASIPVSLVEHGKDGKKVD</sequence>
<keyword evidence="4 6" id="KW-1133">Transmembrane helix</keyword>
<evidence type="ECO:0000256" key="6">
    <source>
        <dbReference type="SAM" id="Phobius"/>
    </source>
</evidence>
<feature type="domain" description="ResB-like" evidence="7">
    <location>
        <begin position="66"/>
        <end position="518"/>
    </location>
</feature>
<feature type="transmembrane region" description="Helical" evidence="6">
    <location>
        <begin position="125"/>
        <end position="147"/>
    </location>
</feature>
<comment type="caution">
    <text evidence="8">The sequence shown here is derived from an EMBL/GenBank/DDBJ whole genome shotgun (WGS) entry which is preliminary data.</text>
</comment>
<dbReference type="InterPro" id="IPR007816">
    <property type="entry name" value="ResB-like_domain"/>
</dbReference>
<evidence type="ECO:0000313" key="8">
    <source>
        <dbReference type="EMBL" id="MBP1933509.1"/>
    </source>
</evidence>
<keyword evidence="9" id="KW-1185">Reference proteome</keyword>
<reference evidence="8 9" key="1">
    <citation type="submission" date="2021-03" db="EMBL/GenBank/DDBJ databases">
        <title>Genomic Encyclopedia of Type Strains, Phase IV (KMG-IV): sequencing the most valuable type-strain genomes for metagenomic binning, comparative biology and taxonomic classification.</title>
        <authorList>
            <person name="Goeker M."/>
        </authorList>
    </citation>
    <scope>NUCLEOTIDE SEQUENCE [LARGE SCALE GENOMIC DNA]</scope>
    <source>
        <strain evidence="8 9">DSM 24738</strain>
    </source>
</reference>
<organism evidence="8 9">
    <name type="scientific">Ammoniphilus resinae</name>
    <dbReference type="NCBI Taxonomy" id="861532"/>
    <lineage>
        <taxon>Bacteria</taxon>
        <taxon>Bacillati</taxon>
        <taxon>Bacillota</taxon>
        <taxon>Bacilli</taxon>
        <taxon>Bacillales</taxon>
        <taxon>Paenibacillaceae</taxon>
        <taxon>Aneurinibacillus group</taxon>
        <taxon>Ammoniphilus</taxon>
    </lineage>
</organism>
<feature type="transmembrane region" description="Helical" evidence="6">
    <location>
        <begin position="469"/>
        <end position="487"/>
    </location>
</feature>
<feature type="transmembrane region" description="Helical" evidence="6">
    <location>
        <begin position="218"/>
        <end position="240"/>
    </location>
</feature>
<evidence type="ECO:0000256" key="3">
    <source>
        <dbReference type="ARBA" id="ARBA00022748"/>
    </source>
</evidence>
<evidence type="ECO:0000259" key="7">
    <source>
        <dbReference type="Pfam" id="PF05140"/>
    </source>
</evidence>
<evidence type="ECO:0000256" key="2">
    <source>
        <dbReference type="ARBA" id="ARBA00022692"/>
    </source>
</evidence>
<evidence type="ECO:0000256" key="1">
    <source>
        <dbReference type="ARBA" id="ARBA00004141"/>
    </source>
</evidence>
<dbReference type="RefSeq" id="WP_209811516.1">
    <property type="nucleotide sequence ID" value="NZ_JAGGKT010000011.1"/>
</dbReference>
<dbReference type="InterPro" id="IPR023494">
    <property type="entry name" value="Cyt_c_bgen_Ccs1/CcsB/ResB"/>
</dbReference>
<gene>
    <name evidence="8" type="ORF">J2Z37_003522</name>
</gene>
<dbReference type="Proteomes" id="UP001519343">
    <property type="component" value="Unassembled WGS sequence"/>
</dbReference>
<evidence type="ECO:0000256" key="5">
    <source>
        <dbReference type="ARBA" id="ARBA00023136"/>
    </source>
</evidence>
<keyword evidence="2 6" id="KW-0812">Transmembrane</keyword>